<evidence type="ECO:0000313" key="5">
    <source>
        <dbReference type="Proteomes" id="UP000317318"/>
    </source>
</evidence>
<dbReference type="Gene3D" id="3.30.1120.10">
    <property type="match status" value="1"/>
</dbReference>
<dbReference type="PANTHER" id="PTHR42693:SF53">
    <property type="entry name" value="ENDO-4-O-SULFATASE"/>
    <property type="match status" value="1"/>
</dbReference>
<dbReference type="Pfam" id="PF00884">
    <property type="entry name" value="Sulfatase"/>
    <property type="match status" value="1"/>
</dbReference>
<reference evidence="4 5" key="1">
    <citation type="submission" date="2019-02" db="EMBL/GenBank/DDBJ databases">
        <title>Deep-cultivation of Planctomycetes and their phenomic and genomic characterization uncovers novel biology.</title>
        <authorList>
            <person name="Wiegand S."/>
            <person name="Jogler M."/>
            <person name="Boedeker C."/>
            <person name="Pinto D."/>
            <person name="Vollmers J."/>
            <person name="Rivas-Marin E."/>
            <person name="Kohn T."/>
            <person name="Peeters S.H."/>
            <person name="Heuer A."/>
            <person name="Rast P."/>
            <person name="Oberbeckmann S."/>
            <person name="Bunk B."/>
            <person name="Jeske O."/>
            <person name="Meyerdierks A."/>
            <person name="Storesund J.E."/>
            <person name="Kallscheuer N."/>
            <person name="Luecker S."/>
            <person name="Lage O.M."/>
            <person name="Pohl T."/>
            <person name="Merkel B.J."/>
            <person name="Hornburger P."/>
            <person name="Mueller R.-W."/>
            <person name="Bruemmer F."/>
            <person name="Labrenz M."/>
            <person name="Spormann A.M."/>
            <person name="Op den Camp H."/>
            <person name="Overmann J."/>
            <person name="Amann R."/>
            <person name="Jetten M.S.M."/>
            <person name="Mascher T."/>
            <person name="Medema M.H."/>
            <person name="Devos D.P."/>
            <person name="Kaster A.-K."/>
            <person name="Ovreas L."/>
            <person name="Rohde M."/>
            <person name="Galperin M.Y."/>
            <person name="Jogler C."/>
        </authorList>
    </citation>
    <scope>NUCLEOTIDE SEQUENCE [LARGE SCALE GENOMIC DNA]</scope>
    <source>
        <strain evidence="4 5">Pan189</strain>
    </source>
</reference>
<keyword evidence="5" id="KW-1185">Reference proteome</keyword>
<dbReference type="SUPFAM" id="SSF53649">
    <property type="entry name" value="Alkaline phosphatase-like"/>
    <property type="match status" value="1"/>
</dbReference>
<gene>
    <name evidence="4" type="primary">atsA_24</name>
    <name evidence="4" type="ORF">Pan189_21340</name>
</gene>
<sequence>MSIEIHRDRCTFFESMKLFGVEIRIMRTGSDATAGLCLLVLTLIVTAGTAVSADDPASRAGSKRPNIVLILADDLGWSDLGCYGGEIATPHLDKLASKGLQYTQFYNTARCWPTRAALMTGFYPQQVGMDPIAKTPFPENLPLLPHRLREQNYRSYHSGKWHIFRAARVVKDGGFDHSYWLRDHSRSFTPQRHIFDDQPLPVVEPGSGYYSSTAIADFAIQFLEEHTERYSEQPFFLYLAFDAPHFPLHAPADDIAGYADRYLEGWDRLREERVAKIRELGLTDSSPAEREPGVFAHWSMSEEELRTQIDPDETGRAVAWQKLSEGEQQFQATKMAIHAAMVDRMDQEVGRVVDQVRGMGNGGLSNTLFIFLSDNGASAEIINRGDRHDRSASPGSAGSYLCLGPGFSTASNTPWRRHKSWVHEGGVSTPLIVSWPTGITAAGELRTAHGHCIDLFETIVDIAGCPETGPPSQGLPMRHGESLVTTFDEDVRLTREEIYFRHGGHRALRVGDWKVLSDRDSETWSLFDLSNDRAEQHDLAAEHPELTQRMVARWESLDTDFEQDRARVD</sequence>
<protein>
    <submittedName>
        <fullName evidence="4">Arylsulfatase</fullName>
        <ecNumber evidence="4">3.1.6.1</ecNumber>
    </submittedName>
</protein>
<organism evidence="4 5">
    <name type="scientific">Stratiformator vulcanicus</name>
    <dbReference type="NCBI Taxonomy" id="2527980"/>
    <lineage>
        <taxon>Bacteria</taxon>
        <taxon>Pseudomonadati</taxon>
        <taxon>Planctomycetota</taxon>
        <taxon>Planctomycetia</taxon>
        <taxon>Planctomycetales</taxon>
        <taxon>Planctomycetaceae</taxon>
        <taxon>Stratiformator</taxon>
    </lineage>
</organism>
<evidence type="ECO:0000256" key="1">
    <source>
        <dbReference type="ARBA" id="ARBA00008779"/>
    </source>
</evidence>
<dbReference type="CDD" id="cd16025">
    <property type="entry name" value="PAS_like"/>
    <property type="match status" value="1"/>
</dbReference>
<dbReference type="Proteomes" id="UP000317318">
    <property type="component" value="Chromosome"/>
</dbReference>
<dbReference type="PANTHER" id="PTHR42693">
    <property type="entry name" value="ARYLSULFATASE FAMILY MEMBER"/>
    <property type="match status" value="1"/>
</dbReference>
<dbReference type="InterPro" id="IPR000917">
    <property type="entry name" value="Sulfatase_N"/>
</dbReference>
<evidence type="ECO:0000313" key="4">
    <source>
        <dbReference type="EMBL" id="QDT37752.1"/>
    </source>
</evidence>
<evidence type="ECO:0000259" key="3">
    <source>
        <dbReference type="Pfam" id="PF00884"/>
    </source>
</evidence>
<dbReference type="InterPro" id="IPR050738">
    <property type="entry name" value="Sulfatase"/>
</dbReference>
<keyword evidence="2 4" id="KW-0378">Hydrolase</keyword>
<name>A0A517R1K2_9PLAN</name>
<dbReference type="EC" id="3.1.6.1" evidence="4"/>
<dbReference type="EMBL" id="CP036268">
    <property type="protein sequence ID" value="QDT37752.1"/>
    <property type="molecule type" value="Genomic_DNA"/>
</dbReference>
<feature type="domain" description="Sulfatase N-terminal" evidence="3">
    <location>
        <begin position="65"/>
        <end position="464"/>
    </location>
</feature>
<dbReference type="InterPro" id="IPR017850">
    <property type="entry name" value="Alkaline_phosphatase_core_sf"/>
</dbReference>
<accession>A0A517R1K2</accession>
<dbReference type="KEGG" id="svp:Pan189_21340"/>
<dbReference type="Gene3D" id="3.40.720.10">
    <property type="entry name" value="Alkaline Phosphatase, subunit A"/>
    <property type="match status" value="1"/>
</dbReference>
<dbReference type="AlphaFoldDB" id="A0A517R1K2"/>
<comment type="similarity">
    <text evidence="1">Belongs to the sulfatase family.</text>
</comment>
<evidence type="ECO:0000256" key="2">
    <source>
        <dbReference type="ARBA" id="ARBA00022801"/>
    </source>
</evidence>
<dbReference type="GO" id="GO:0004065">
    <property type="term" value="F:arylsulfatase activity"/>
    <property type="evidence" value="ECO:0007669"/>
    <property type="project" value="UniProtKB-EC"/>
</dbReference>
<proteinExistence type="inferred from homology"/>